<organism evidence="1 2">
    <name type="scientific">Xenopus laevis</name>
    <name type="common">African clawed frog</name>
    <dbReference type="NCBI Taxonomy" id="8355"/>
    <lineage>
        <taxon>Eukaryota</taxon>
        <taxon>Metazoa</taxon>
        <taxon>Chordata</taxon>
        <taxon>Craniata</taxon>
        <taxon>Vertebrata</taxon>
        <taxon>Euteleostomi</taxon>
        <taxon>Amphibia</taxon>
        <taxon>Batrachia</taxon>
        <taxon>Anura</taxon>
        <taxon>Pipoidea</taxon>
        <taxon>Pipidae</taxon>
        <taxon>Xenopodinae</taxon>
        <taxon>Xenopus</taxon>
        <taxon>Xenopus</taxon>
    </lineage>
</organism>
<name>A0A974D474_XENLA</name>
<evidence type="ECO:0000313" key="2">
    <source>
        <dbReference type="Proteomes" id="UP000694892"/>
    </source>
</evidence>
<dbReference type="AlphaFoldDB" id="A0A974D474"/>
<proteinExistence type="predicted"/>
<dbReference type="Proteomes" id="UP000694892">
    <property type="component" value="Chromosome 4L"/>
</dbReference>
<protein>
    <submittedName>
        <fullName evidence="1">Uncharacterized protein</fullName>
    </submittedName>
</protein>
<reference evidence="2" key="1">
    <citation type="journal article" date="2016" name="Nature">
        <title>Genome evolution in the allotetraploid frog Xenopus laevis.</title>
        <authorList>
            <person name="Session A.M."/>
            <person name="Uno Y."/>
            <person name="Kwon T."/>
            <person name="Chapman J.A."/>
            <person name="Toyoda A."/>
            <person name="Takahashi S."/>
            <person name="Fukui A."/>
            <person name="Hikosaka A."/>
            <person name="Suzuki A."/>
            <person name="Kondo M."/>
            <person name="van Heeringen S.J."/>
            <person name="Quigley I."/>
            <person name="Heinz S."/>
            <person name="Ogino H."/>
            <person name="Ochi H."/>
            <person name="Hellsten U."/>
            <person name="Lyons J.B."/>
            <person name="Simakov O."/>
            <person name="Putnam N."/>
            <person name="Stites J."/>
            <person name="Kuroki Y."/>
            <person name="Tanaka T."/>
            <person name="Michiue T."/>
            <person name="Watanabe M."/>
            <person name="Bogdanovic O."/>
            <person name="Lister R."/>
            <person name="Georgiou G."/>
            <person name="Paranjpe S.S."/>
            <person name="van Kruijsbergen I."/>
            <person name="Shu S."/>
            <person name="Carlson J."/>
            <person name="Kinoshita T."/>
            <person name="Ohta Y."/>
            <person name="Mawaribuchi S."/>
            <person name="Jenkins J."/>
            <person name="Grimwood J."/>
            <person name="Schmutz J."/>
            <person name="Mitros T."/>
            <person name="Mozaffari S.V."/>
            <person name="Suzuki Y."/>
            <person name="Haramoto Y."/>
            <person name="Yamamoto T.S."/>
            <person name="Takagi C."/>
            <person name="Heald R."/>
            <person name="Miller K."/>
            <person name="Haudenschild C."/>
            <person name="Kitzman J."/>
            <person name="Nakayama T."/>
            <person name="Izutsu Y."/>
            <person name="Robert J."/>
            <person name="Fortriede J."/>
            <person name="Burns K."/>
            <person name="Lotay V."/>
            <person name="Karimi K."/>
            <person name="Yasuoka Y."/>
            <person name="Dichmann D.S."/>
            <person name="Flajnik M.F."/>
            <person name="Houston D.W."/>
            <person name="Shendure J."/>
            <person name="DuPasquier L."/>
            <person name="Vize P.D."/>
            <person name="Zorn A.M."/>
            <person name="Ito M."/>
            <person name="Marcotte E.M."/>
            <person name="Wallingford J.B."/>
            <person name="Ito Y."/>
            <person name="Asashima M."/>
            <person name="Ueno N."/>
            <person name="Matsuda Y."/>
            <person name="Veenstra G.J."/>
            <person name="Fujiyama A."/>
            <person name="Harland R.M."/>
            <person name="Taira M."/>
            <person name="Rokhsar D.S."/>
        </authorList>
    </citation>
    <scope>NUCLEOTIDE SEQUENCE [LARGE SCALE GENOMIC DNA]</scope>
    <source>
        <strain evidence="2">J</strain>
    </source>
</reference>
<evidence type="ECO:0000313" key="1">
    <source>
        <dbReference type="EMBL" id="OCT84823.1"/>
    </source>
</evidence>
<sequence>MLLLTSNFLKKHGEFLGELLGEIFGDVVVLFPESLGSSSSKCICSLKVFMYISESGVASSLEDSFAVISQVMLQMPGTKNTSP</sequence>
<gene>
    <name evidence="1" type="ORF">XELAEV_18022980mg</name>
</gene>
<accession>A0A974D474</accession>
<dbReference type="EMBL" id="CM004472">
    <property type="protein sequence ID" value="OCT84823.1"/>
    <property type="molecule type" value="Genomic_DNA"/>
</dbReference>